<accession>X1Q3P8</accession>
<proteinExistence type="predicted"/>
<keyword evidence="1" id="KW-1133">Transmembrane helix</keyword>
<dbReference type="AlphaFoldDB" id="X1Q3P8"/>
<evidence type="ECO:0000256" key="1">
    <source>
        <dbReference type="SAM" id="Phobius"/>
    </source>
</evidence>
<keyword evidence="1" id="KW-0472">Membrane</keyword>
<sequence>GQSEDVTFSVTREEADTYGVAVDGLSDSFTVTVPPEVPPPLPPAPAPAKPNWPLVGGIIGGCVVVGLLIFFLVRRRTY</sequence>
<gene>
    <name evidence="2" type="ORF">S06H3_43411</name>
</gene>
<name>X1Q3P8_9ZZZZ</name>
<protein>
    <submittedName>
        <fullName evidence="2">Uncharacterized protein</fullName>
    </submittedName>
</protein>
<organism evidence="2">
    <name type="scientific">marine sediment metagenome</name>
    <dbReference type="NCBI Taxonomy" id="412755"/>
    <lineage>
        <taxon>unclassified sequences</taxon>
        <taxon>metagenomes</taxon>
        <taxon>ecological metagenomes</taxon>
    </lineage>
</organism>
<evidence type="ECO:0000313" key="2">
    <source>
        <dbReference type="EMBL" id="GAI45705.1"/>
    </source>
</evidence>
<feature type="non-terminal residue" evidence="2">
    <location>
        <position position="1"/>
    </location>
</feature>
<feature type="transmembrane region" description="Helical" evidence="1">
    <location>
        <begin position="52"/>
        <end position="73"/>
    </location>
</feature>
<dbReference type="EMBL" id="BARV01026928">
    <property type="protein sequence ID" value="GAI45705.1"/>
    <property type="molecule type" value="Genomic_DNA"/>
</dbReference>
<reference evidence="2" key="1">
    <citation type="journal article" date="2014" name="Front. Microbiol.">
        <title>High frequency of phylogenetically diverse reductive dehalogenase-homologous genes in deep subseafloor sedimentary metagenomes.</title>
        <authorList>
            <person name="Kawai M."/>
            <person name="Futagami T."/>
            <person name="Toyoda A."/>
            <person name="Takaki Y."/>
            <person name="Nishi S."/>
            <person name="Hori S."/>
            <person name="Arai W."/>
            <person name="Tsubouchi T."/>
            <person name="Morono Y."/>
            <person name="Uchiyama I."/>
            <person name="Ito T."/>
            <person name="Fujiyama A."/>
            <person name="Inagaki F."/>
            <person name="Takami H."/>
        </authorList>
    </citation>
    <scope>NUCLEOTIDE SEQUENCE</scope>
    <source>
        <strain evidence="2">Expedition CK06-06</strain>
    </source>
</reference>
<keyword evidence="1" id="KW-0812">Transmembrane</keyword>
<comment type="caution">
    <text evidence="2">The sequence shown here is derived from an EMBL/GenBank/DDBJ whole genome shotgun (WGS) entry which is preliminary data.</text>
</comment>